<evidence type="ECO:0000259" key="3">
    <source>
        <dbReference type="Pfam" id="PF18962"/>
    </source>
</evidence>
<dbReference type="PANTHER" id="PTHR47197:SF3">
    <property type="entry name" value="DIHYDRO-HEME D1 DEHYDROGENASE"/>
    <property type="match status" value="1"/>
</dbReference>
<dbReference type="InterPro" id="IPR011042">
    <property type="entry name" value="6-blade_b-propeller_TolB-like"/>
</dbReference>
<organism evidence="4 5">
    <name type="scientific">Hwangdonia lutea</name>
    <dbReference type="NCBI Taxonomy" id="3075823"/>
    <lineage>
        <taxon>Bacteria</taxon>
        <taxon>Pseudomonadati</taxon>
        <taxon>Bacteroidota</taxon>
        <taxon>Flavobacteriia</taxon>
        <taxon>Flavobacteriales</taxon>
        <taxon>Flavobacteriaceae</taxon>
        <taxon>Hwangdonia</taxon>
    </lineage>
</organism>
<dbReference type="AlphaFoldDB" id="A0AA97EMV2"/>
<accession>A0AA97EMV2</accession>
<proteinExistence type="predicted"/>
<feature type="chain" id="PRO_5041739529" evidence="2">
    <location>
        <begin position="20"/>
        <end position="359"/>
    </location>
</feature>
<feature type="domain" description="Secretion system C-terminal sorting" evidence="3">
    <location>
        <begin position="293"/>
        <end position="356"/>
    </location>
</feature>
<gene>
    <name evidence="4" type="ORF">RNZ46_03375</name>
</gene>
<dbReference type="InterPro" id="IPR051200">
    <property type="entry name" value="Host-pathogen_enzymatic-act"/>
</dbReference>
<reference evidence="5" key="1">
    <citation type="submission" date="2024-06" db="EMBL/GenBank/DDBJ databases">
        <title>Hwangdonia haimaensis gen. nov., sp. nov., a member of the family Flavobacteriaceae isolated from the haima cold seep.</title>
        <authorList>
            <person name="Li J."/>
        </authorList>
    </citation>
    <scope>NUCLEOTIDE SEQUENCE [LARGE SCALE GENOMIC DNA]</scope>
    <source>
        <strain evidence="5">SCSIO 19198</strain>
    </source>
</reference>
<dbReference type="Gene3D" id="2.120.10.30">
    <property type="entry name" value="TolB, C-terminal domain"/>
    <property type="match status" value="1"/>
</dbReference>
<feature type="signal peptide" evidence="2">
    <location>
        <begin position="1"/>
        <end position="19"/>
    </location>
</feature>
<dbReference type="EMBL" id="CP136521">
    <property type="protein sequence ID" value="WOD44309.1"/>
    <property type="molecule type" value="Genomic_DNA"/>
</dbReference>
<dbReference type="Pfam" id="PF18962">
    <property type="entry name" value="Por_Secre_tail"/>
    <property type="match status" value="1"/>
</dbReference>
<evidence type="ECO:0000313" key="4">
    <source>
        <dbReference type="EMBL" id="WOD44309.1"/>
    </source>
</evidence>
<dbReference type="KEGG" id="hws:RNZ46_03375"/>
<dbReference type="InterPro" id="IPR013211">
    <property type="entry name" value="LVIVD"/>
</dbReference>
<protein>
    <submittedName>
        <fullName evidence="4">T9SS type A sorting domain-containing protein</fullName>
    </submittedName>
</protein>
<dbReference type="SUPFAM" id="SSF63825">
    <property type="entry name" value="YWTD domain"/>
    <property type="match status" value="1"/>
</dbReference>
<keyword evidence="1 2" id="KW-0732">Signal</keyword>
<name>A0AA97EMV2_9FLAO</name>
<dbReference type="Pfam" id="PF08309">
    <property type="entry name" value="LVIVD"/>
    <property type="match status" value="2"/>
</dbReference>
<dbReference type="NCBIfam" id="TIGR04183">
    <property type="entry name" value="Por_Secre_tail"/>
    <property type="match status" value="1"/>
</dbReference>
<keyword evidence="5" id="KW-1185">Reference proteome</keyword>
<dbReference type="PANTHER" id="PTHR47197">
    <property type="entry name" value="PROTEIN NIRF"/>
    <property type="match status" value="1"/>
</dbReference>
<dbReference type="InterPro" id="IPR026444">
    <property type="entry name" value="Secre_tail"/>
</dbReference>
<dbReference type="Gene3D" id="2.130.10.10">
    <property type="entry name" value="YVTN repeat-like/Quinoprotein amine dehydrogenase"/>
    <property type="match status" value="1"/>
</dbReference>
<evidence type="ECO:0000256" key="2">
    <source>
        <dbReference type="SAM" id="SignalP"/>
    </source>
</evidence>
<sequence length="359" mass="38736">MKKIYIACLSLFLTLSTFAQVTDVATGLNSPNCLAVKGDYLYIAELNGNKISKIDLTISNPTPITVITGVNAPRGLVFNGDELYISENSENKISKINVTDVTPTKTDLITGITNPGRMVLHGNALYIAEDPNAPPVNNKKIYKVDVSQPTPTLSTFVTGVRTAKDLWITGNYMYIAVYQGNKISKVDITAATPVLTDEITGMPAPIGLALDGNDLYISHYTAAGGGGNKISKIDITVMPQTTATTVIPSISNPADILLVGSDMYIAQLSLNKISKFSLNALSVSASVFEELSVFPNPSLQYLQISGLTRTENYKIYNTLGVEVAKGNLVPNHKITISQLKSGLYFLEIANNNTFKFVKK</sequence>
<dbReference type="InterPro" id="IPR015943">
    <property type="entry name" value="WD40/YVTN_repeat-like_dom_sf"/>
</dbReference>
<dbReference type="Proteomes" id="UP001302486">
    <property type="component" value="Chromosome"/>
</dbReference>
<evidence type="ECO:0000313" key="5">
    <source>
        <dbReference type="Proteomes" id="UP001302486"/>
    </source>
</evidence>
<evidence type="ECO:0000256" key="1">
    <source>
        <dbReference type="ARBA" id="ARBA00022729"/>
    </source>
</evidence>
<dbReference type="RefSeq" id="WP_316983979.1">
    <property type="nucleotide sequence ID" value="NZ_CP136521.1"/>
</dbReference>